<evidence type="ECO:0000313" key="1">
    <source>
        <dbReference type="EMBL" id="KAJ3568461.1"/>
    </source>
</evidence>
<proteinExistence type="predicted"/>
<organism evidence="1 2">
    <name type="scientific">Leucocoprinus birnbaumii</name>
    <dbReference type="NCBI Taxonomy" id="56174"/>
    <lineage>
        <taxon>Eukaryota</taxon>
        <taxon>Fungi</taxon>
        <taxon>Dikarya</taxon>
        <taxon>Basidiomycota</taxon>
        <taxon>Agaricomycotina</taxon>
        <taxon>Agaricomycetes</taxon>
        <taxon>Agaricomycetidae</taxon>
        <taxon>Agaricales</taxon>
        <taxon>Agaricineae</taxon>
        <taxon>Agaricaceae</taxon>
        <taxon>Leucocoprinus</taxon>
    </lineage>
</organism>
<sequence length="125" mass="14370">MRGGNGMEFKCEAWEGPNSPEALLFGKIGEIDEGLDFRNLLEYAKEVPMCIPAEKEHIYSRFTCRVWFKEAIEMLNKSQMFVACPNVDLLEEELIQRAHAAAMLKNGTRNFNYVAYKTERACAWP</sequence>
<accession>A0AAD5VSD1</accession>
<reference evidence="1" key="1">
    <citation type="submission" date="2022-07" db="EMBL/GenBank/DDBJ databases">
        <title>Genome Sequence of Leucocoprinus birnbaumii.</title>
        <authorList>
            <person name="Buettner E."/>
        </authorList>
    </citation>
    <scope>NUCLEOTIDE SEQUENCE</scope>
    <source>
        <strain evidence="1">VT141</strain>
    </source>
</reference>
<dbReference type="Proteomes" id="UP001213000">
    <property type="component" value="Unassembled WGS sequence"/>
</dbReference>
<dbReference type="AlphaFoldDB" id="A0AAD5VSD1"/>
<evidence type="ECO:0000313" key="2">
    <source>
        <dbReference type="Proteomes" id="UP001213000"/>
    </source>
</evidence>
<gene>
    <name evidence="1" type="ORF">NP233_g5695</name>
</gene>
<comment type="caution">
    <text evidence="1">The sequence shown here is derived from an EMBL/GenBank/DDBJ whole genome shotgun (WGS) entry which is preliminary data.</text>
</comment>
<dbReference type="EMBL" id="JANIEX010000344">
    <property type="protein sequence ID" value="KAJ3568461.1"/>
    <property type="molecule type" value="Genomic_DNA"/>
</dbReference>
<name>A0AAD5VSD1_9AGAR</name>
<keyword evidence="2" id="KW-1185">Reference proteome</keyword>
<protein>
    <submittedName>
        <fullName evidence="1">Uncharacterized protein</fullName>
    </submittedName>
</protein>